<feature type="region of interest" description="Disordered" evidence="5">
    <location>
        <begin position="1"/>
        <end position="37"/>
    </location>
</feature>
<dbReference type="SUPFAM" id="SSF57903">
    <property type="entry name" value="FYVE/PHD zinc finger"/>
    <property type="match status" value="1"/>
</dbReference>
<name>W4FGF4_APHAT</name>
<dbReference type="Gene3D" id="3.30.40.10">
    <property type="entry name" value="Zinc/RING finger domain, C3HC4 (zinc finger)"/>
    <property type="match status" value="1"/>
</dbReference>
<keyword evidence="3" id="KW-0862">Zinc</keyword>
<dbReference type="InterPro" id="IPR017455">
    <property type="entry name" value="Znf_FYVE-rel"/>
</dbReference>
<organism evidence="7">
    <name type="scientific">Aphanomyces astaci</name>
    <name type="common">Crayfish plague agent</name>
    <dbReference type="NCBI Taxonomy" id="112090"/>
    <lineage>
        <taxon>Eukaryota</taxon>
        <taxon>Sar</taxon>
        <taxon>Stramenopiles</taxon>
        <taxon>Oomycota</taxon>
        <taxon>Saprolegniomycetes</taxon>
        <taxon>Saprolegniales</taxon>
        <taxon>Verrucalvaceae</taxon>
        <taxon>Aphanomyces</taxon>
    </lineage>
</organism>
<dbReference type="RefSeq" id="XP_009844049.1">
    <property type="nucleotide sequence ID" value="XM_009845747.1"/>
</dbReference>
<protein>
    <recommendedName>
        <fullName evidence="6">FYVE-type domain-containing protein</fullName>
    </recommendedName>
</protein>
<evidence type="ECO:0000313" key="7">
    <source>
        <dbReference type="EMBL" id="ETV66520.1"/>
    </source>
</evidence>
<dbReference type="OrthoDB" id="68108at2759"/>
<dbReference type="EMBL" id="KI913210">
    <property type="protein sequence ID" value="ETV66520.1"/>
    <property type="molecule type" value="Genomic_DNA"/>
</dbReference>
<evidence type="ECO:0000256" key="2">
    <source>
        <dbReference type="ARBA" id="ARBA00022771"/>
    </source>
</evidence>
<dbReference type="InterPro" id="IPR000306">
    <property type="entry name" value="Znf_FYVE"/>
</dbReference>
<dbReference type="SUPFAM" id="SSF55961">
    <property type="entry name" value="Bet v1-like"/>
    <property type="match status" value="1"/>
</dbReference>
<dbReference type="Pfam" id="PF01363">
    <property type="entry name" value="FYVE"/>
    <property type="match status" value="1"/>
</dbReference>
<dbReference type="InterPro" id="IPR023393">
    <property type="entry name" value="START-like_dom_sf"/>
</dbReference>
<dbReference type="GO" id="GO:0008270">
    <property type="term" value="F:zinc ion binding"/>
    <property type="evidence" value="ECO:0007669"/>
    <property type="project" value="UniProtKB-KW"/>
</dbReference>
<evidence type="ECO:0000256" key="5">
    <source>
        <dbReference type="SAM" id="MobiDB-lite"/>
    </source>
</evidence>
<proteinExistence type="predicted"/>
<dbReference type="PROSITE" id="PS50178">
    <property type="entry name" value="ZF_FYVE"/>
    <property type="match status" value="1"/>
</dbReference>
<dbReference type="InterPro" id="IPR013083">
    <property type="entry name" value="Znf_RING/FYVE/PHD"/>
</dbReference>
<evidence type="ECO:0000259" key="6">
    <source>
        <dbReference type="PROSITE" id="PS50178"/>
    </source>
</evidence>
<reference evidence="7" key="1">
    <citation type="submission" date="2013-12" db="EMBL/GenBank/DDBJ databases">
        <title>The Genome Sequence of Aphanomyces astaci APO3.</title>
        <authorList>
            <consortium name="The Broad Institute Genomics Platform"/>
            <person name="Russ C."/>
            <person name="Tyler B."/>
            <person name="van West P."/>
            <person name="Dieguez-Uribeondo J."/>
            <person name="Young S.K."/>
            <person name="Zeng Q."/>
            <person name="Gargeya S."/>
            <person name="Fitzgerald M."/>
            <person name="Abouelleil A."/>
            <person name="Alvarado L."/>
            <person name="Chapman S.B."/>
            <person name="Gainer-Dewar J."/>
            <person name="Goldberg J."/>
            <person name="Griggs A."/>
            <person name="Gujja S."/>
            <person name="Hansen M."/>
            <person name="Howarth C."/>
            <person name="Imamovic A."/>
            <person name="Ireland A."/>
            <person name="Larimer J."/>
            <person name="McCowan C."/>
            <person name="Murphy C."/>
            <person name="Pearson M."/>
            <person name="Poon T.W."/>
            <person name="Priest M."/>
            <person name="Roberts A."/>
            <person name="Saif S."/>
            <person name="Shea T."/>
            <person name="Sykes S."/>
            <person name="Wortman J."/>
            <person name="Nusbaum C."/>
            <person name="Birren B."/>
        </authorList>
    </citation>
    <scope>NUCLEOTIDE SEQUENCE [LARGE SCALE GENOMIC DNA]</scope>
    <source>
        <strain evidence="7">APO3</strain>
    </source>
</reference>
<evidence type="ECO:0000256" key="4">
    <source>
        <dbReference type="PROSITE-ProRule" id="PRU00091"/>
    </source>
</evidence>
<dbReference type="InterPro" id="IPR052727">
    <property type="entry name" value="Rab4/Rab5_effector"/>
</dbReference>
<evidence type="ECO:0000256" key="3">
    <source>
        <dbReference type="ARBA" id="ARBA00022833"/>
    </source>
</evidence>
<dbReference type="AlphaFoldDB" id="W4FGF4"/>
<accession>W4FGF4</accession>
<feature type="compositionally biased region" description="Polar residues" evidence="5">
    <location>
        <begin position="387"/>
        <end position="399"/>
    </location>
</feature>
<feature type="domain" description="FYVE-type" evidence="6">
    <location>
        <begin position="275"/>
        <end position="342"/>
    </location>
</feature>
<keyword evidence="1" id="KW-0479">Metal-binding</keyword>
<sequence>MSHAMESRGHSSYDTMGSRGDSSHAISSTSGMSLDEQEPRLRLQCQSLLKSALATPINIATDSGWTLKHEKQGVRVYCKSLQDKELDKYVCTGTLNTSLPCLAWGLYAATTDDLRISASILYESEFMDAKVVRVFEAASADDSFKFSGVKYIKTQMPVQSTHVSRDAVYFEYSGCRALPNGSRYLFVVQDAIQSKQVPPQTNVARESITIVYLFNELPGGRVQFSMESSVLPVGVIPTWFTAYSYWQTMARLECLPEVRSIIVSARHFNVAWVPDSARKHCIVCTKRFSPLRSRHHCRSCGDIMCAACTVRIAYTPLFLQSEPSQKAMQERKICAQCIRVTKESLIAKYPLHAIKPPSQSTNISCFDEHNTLNEGDISKVNHRLGGISTSDTTATTKNDSPPPRQCVSMDEGNCQHDHDYLDNPFQSMALTRPTAARYRRKTPGPTSEGFIVCQFNGSNLETIHTTENGLTLSIAHQH</sequence>
<keyword evidence="2 4" id="KW-0863">Zinc-finger</keyword>
<dbReference type="PANTHER" id="PTHR13510:SF44">
    <property type="entry name" value="RABENOSYN-5"/>
    <property type="match status" value="1"/>
</dbReference>
<dbReference type="Gene3D" id="3.30.530.20">
    <property type="match status" value="1"/>
</dbReference>
<dbReference type="GeneID" id="20819078"/>
<dbReference type="VEuPathDB" id="FungiDB:H257_17082"/>
<dbReference type="InterPro" id="IPR011011">
    <property type="entry name" value="Znf_FYVE_PHD"/>
</dbReference>
<dbReference type="SMART" id="SM00064">
    <property type="entry name" value="FYVE"/>
    <property type="match status" value="1"/>
</dbReference>
<feature type="compositionally biased region" description="Basic and acidic residues" evidence="5">
    <location>
        <begin position="1"/>
        <end position="11"/>
    </location>
</feature>
<gene>
    <name evidence="7" type="ORF">H257_17082</name>
</gene>
<evidence type="ECO:0000256" key="1">
    <source>
        <dbReference type="ARBA" id="ARBA00022723"/>
    </source>
</evidence>
<dbReference type="PANTHER" id="PTHR13510">
    <property type="entry name" value="FYVE-FINGER-CONTAINING RAB5 EFFECTOR PROTEIN RABENOSYN-5-RELATED"/>
    <property type="match status" value="1"/>
</dbReference>
<feature type="region of interest" description="Disordered" evidence="5">
    <location>
        <begin position="381"/>
        <end position="405"/>
    </location>
</feature>
<dbReference type="STRING" id="112090.W4FGF4"/>